<dbReference type="EMBL" id="SHMC01000008">
    <property type="protein sequence ID" value="TAA21586.1"/>
    <property type="molecule type" value="Genomic_DNA"/>
</dbReference>
<gene>
    <name evidence="1" type="ORF">EA660_16640</name>
</gene>
<dbReference type="Proteomes" id="UP000292627">
    <property type="component" value="Unassembled WGS sequence"/>
</dbReference>
<evidence type="ECO:0000313" key="2">
    <source>
        <dbReference type="Proteomes" id="UP000292627"/>
    </source>
</evidence>
<comment type="caution">
    <text evidence="1">The sequence shown here is derived from an EMBL/GenBank/DDBJ whole genome shotgun (WGS) entry which is preliminary data.</text>
</comment>
<sequence>MYDALGRELLADRPRPMCTNTMTTKLKKSVGPYERAEREMSQAKPSLEKAYSYLIEAQSNFDPRADYALATWYLHGRFVRRNVRKSIRLLKSACDGKVPEACFDIAVLYETGVGVKKNPRRAAIYYLKAALLGEKSAANEVARCLYYGIGFSKDVVQARVWRASMSK</sequence>
<dbReference type="PANTHER" id="PTHR43628:SF1">
    <property type="entry name" value="CHITIN SYNTHASE REGULATORY FACTOR 2-RELATED"/>
    <property type="match status" value="1"/>
</dbReference>
<dbReference type="Pfam" id="PF08238">
    <property type="entry name" value="Sel1"/>
    <property type="match status" value="3"/>
</dbReference>
<dbReference type="SMART" id="SM00671">
    <property type="entry name" value="SEL1"/>
    <property type="match status" value="2"/>
</dbReference>
<reference evidence="1 2" key="1">
    <citation type="submission" date="2019-02" db="EMBL/GenBank/DDBJ databases">
        <title>WGS of Pseudoxanthomonas species novum from clinical isolates.</title>
        <authorList>
            <person name="Bernier A.-M."/>
            <person name="Bernard K."/>
            <person name="Vachon A."/>
        </authorList>
    </citation>
    <scope>NUCLEOTIDE SEQUENCE [LARGE SCALE GENOMIC DNA]</scope>
    <source>
        <strain evidence="1 2">NML171200</strain>
    </source>
</reference>
<dbReference type="RefSeq" id="WP_130552590.1">
    <property type="nucleotide sequence ID" value="NZ_SHMC01000008.1"/>
</dbReference>
<dbReference type="OrthoDB" id="6064897at2"/>
<dbReference type="InterPro" id="IPR011990">
    <property type="entry name" value="TPR-like_helical_dom_sf"/>
</dbReference>
<name>A0A4Q8L5A6_9GAMM</name>
<dbReference type="InterPro" id="IPR052945">
    <property type="entry name" value="Mitotic_Regulator"/>
</dbReference>
<dbReference type="SUPFAM" id="SSF81901">
    <property type="entry name" value="HCP-like"/>
    <property type="match status" value="1"/>
</dbReference>
<organism evidence="1 2">
    <name type="scientific">Pseudoxanthomonas winnipegensis</name>
    <dbReference type="NCBI Taxonomy" id="2480810"/>
    <lineage>
        <taxon>Bacteria</taxon>
        <taxon>Pseudomonadati</taxon>
        <taxon>Pseudomonadota</taxon>
        <taxon>Gammaproteobacteria</taxon>
        <taxon>Lysobacterales</taxon>
        <taxon>Lysobacteraceae</taxon>
        <taxon>Pseudoxanthomonas</taxon>
    </lineage>
</organism>
<dbReference type="GO" id="GO:0032153">
    <property type="term" value="C:cell division site"/>
    <property type="evidence" value="ECO:0007669"/>
    <property type="project" value="TreeGrafter"/>
</dbReference>
<protein>
    <submittedName>
        <fullName evidence="1">Sel1 repeat family protein</fullName>
    </submittedName>
</protein>
<dbReference type="PANTHER" id="PTHR43628">
    <property type="entry name" value="ACTIVATOR OF C KINASE PROTEIN 1-RELATED"/>
    <property type="match status" value="1"/>
</dbReference>
<accession>A0A4Q8L5A6</accession>
<evidence type="ECO:0000313" key="1">
    <source>
        <dbReference type="EMBL" id="TAA21586.1"/>
    </source>
</evidence>
<dbReference type="Gene3D" id="1.25.40.10">
    <property type="entry name" value="Tetratricopeptide repeat domain"/>
    <property type="match status" value="1"/>
</dbReference>
<dbReference type="AlphaFoldDB" id="A0A4Q8L5A6"/>
<proteinExistence type="predicted"/>
<dbReference type="InterPro" id="IPR006597">
    <property type="entry name" value="Sel1-like"/>
</dbReference>